<evidence type="ECO:0000256" key="1">
    <source>
        <dbReference type="ARBA" id="ARBA00004479"/>
    </source>
</evidence>
<organism evidence="14">
    <name type="scientific">Setaria italica</name>
    <name type="common">Foxtail millet</name>
    <name type="synonym">Panicum italicum</name>
    <dbReference type="NCBI Taxonomy" id="4555"/>
    <lineage>
        <taxon>Eukaryota</taxon>
        <taxon>Viridiplantae</taxon>
        <taxon>Streptophyta</taxon>
        <taxon>Embryophyta</taxon>
        <taxon>Tracheophyta</taxon>
        <taxon>Spermatophyta</taxon>
        <taxon>Magnoliopsida</taxon>
        <taxon>Liliopsida</taxon>
        <taxon>Poales</taxon>
        <taxon>Poaceae</taxon>
        <taxon>PACMAD clade</taxon>
        <taxon>Panicoideae</taxon>
        <taxon>Panicodae</taxon>
        <taxon>Paniceae</taxon>
        <taxon>Cenchrinae</taxon>
        <taxon>Setaria</taxon>
    </lineage>
</organism>
<dbReference type="GO" id="GO:0016020">
    <property type="term" value="C:membrane"/>
    <property type="evidence" value="ECO:0007669"/>
    <property type="project" value="UniProtKB-SubCell"/>
</dbReference>
<keyword evidence="2" id="KW-0723">Serine/threonine-protein kinase</keyword>
<reference evidence="14" key="2">
    <citation type="submission" date="2015-07" db="EMBL/GenBank/DDBJ databases">
        <authorList>
            <person name="Noorani M."/>
        </authorList>
    </citation>
    <scope>NUCLEOTIDE SEQUENCE</scope>
    <source>
        <strain evidence="14">Yugu1</strain>
    </source>
</reference>
<evidence type="ECO:0000256" key="6">
    <source>
        <dbReference type="ARBA" id="ARBA00022741"/>
    </source>
</evidence>
<name>A0A368S0V7_SETIT</name>
<dbReference type="InterPro" id="IPR011009">
    <property type="entry name" value="Kinase-like_dom_sf"/>
</dbReference>
<evidence type="ECO:0000256" key="9">
    <source>
        <dbReference type="ARBA" id="ARBA00022989"/>
    </source>
</evidence>
<keyword evidence="5 12" id="KW-0732">Signal</keyword>
<evidence type="ECO:0000313" key="14">
    <source>
        <dbReference type="EMBL" id="RCV36031.1"/>
    </source>
</evidence>
<protein>
    <recommendedName>
        <fullName evidence="13">Protein kinase domain-containing protein</fullName>
    </recommendedName>
</protein>
<feature type="signal peptide" evidence="12">
    <location>
        <begin position="1"/>
        <end position="23"/>
    </location>
</feature>
<dbReference type="PROSITE" id="PS00108">
    <property type="entry name" value="PROTEIN_KINASE_ST"/>
    <property type="match status" value="1"/>
</dbReference>
<dbReference type="GO" id="GO:0004674">
    <property type="term" value="F:protein serine/threonine kinase activity"/>
    <property type="evidence" value="ECO:0007669"/>
    <property type="project" value="UniProtKB-KW"/>
</dbReference>
<feature type="chain" id="PRO_5016851006" description="Protein kinase domain-containing protein" evidence="12">
    <location>
        <begin position="24"/>
        <end position="708"/>
    </location>
</feature>
<reference evidence="14" key="1">
    <citation type="journal article" date="2012" name="Nat. Biotechnol.">
        <title>Reference genome sequence of the model plant Setaria.</title>
        <authorList>
            <person name="Bennetzen J.L."/>
            <person name="Schmutz J."/>
            <person name="Wang H."/>
            <person name="Percifield R."/>
            <person name="Hawkins J."/>
            <person name="Pontaroli A.C."/>
            <person name="Estep M."/>
            <person name="Feng L."/>
            <person name="Vaughn J.N."/>
            <person name="Grimwood J."/>
            <person name="Jenkins J."/>
            <person name="Barry K."/>
            <person name="Lindquist E."/>
            <person name="Hellsten U."/>
            <person name="Deshpande S."/>
            <person name="Wang X."/>
            <person name="Wu X."/>
            <person name="Mitros T."/>
            <person name="Triplett J."/>
            <person name="Yang X."/>
            <person name="Ye C.Y."/>
            <person name="Mauro-Herrera M."/>
            <person name="Wang L."/>
            <person name="Li P."/>
            <person name="Sharma M."/>
            <person name="Sharma R."/>
            <person name="Ronald P.C."/>
            <person name="Panaud O."/>
            <person name="Kellogg E.A."/>
            <person name="Brutnell T.P."/>
            <person name="Doust A.N."/>
            <person name="Tuskan G.A."/>
            <person name="Rokhsar D."/>
            <person name="Devos K.M."/>
        </authorList>
    </citation>
    <scope>NUCLEOTIDE SEQUENCE [LARGE SCALE GENOMIC DNA]</scope>
    <source>
        <strain evidence="14">Yugu1</strain>
    </source>
</reference>
<dbReference type="Gene3D" id="1.10.510.10">
    <property type="entry name" value="Transferase(Phosphotransferase) domain 1"/>
    <property type="match status" value="1"/>
</dbReference>
<keyword evidence="4 11" id="KW-0812">Transmembrane</keyword>
<evidence type="ECO:0000256" key="8">
    <source>
        <dbReference type="ARBA" id="ARBA00022840"/>
    </source>
</evidence>
<dbReference type="SMART" id="SM00220">
    <property type="entry name" value="S_TKc"/>
    <property type="match status" value="1"/>
</dbReference>
<evidence type="ECO:0000256" key="2">
    <source>
        <dbReference type="ARBA" id="ARBA00022527"/>
    </source>
</evidence>
<dbReference type="InterPro" id="IPR000719">
    <property type="entry name" value="Prot_kinase_dom"/>
</dbReference>
<dbReference type="InterPro" id="IPR045274">
    <property type="entry name" value="WAK-like"/>
</dbReference>
<sequence length="708" mass="75085">MMEAWRPPWLALSSVLLLSPAASQQPPGCRHQCGNITVPNPFGIGAGCHRAAAAGSGGRGFELDVAGYGHEVSAISMPSAEATVLLNASRACYDRPGDADGRAAASVLEHPMALNGSAFLFSSMKRKFVSIGCPELTYFVDGGGDYVAGCMSVCRPSGSTPLPGSCRGHDGCCQNNIPFRPRHLPPLPRQLHPPRRPAGQVVNLGMTTTLLANSTGCSYAFMVDAMWFWFWLAGTNFNRTGDFAVPVVLDWAISDAPSCAAARRDPTAYACRSAQSVCLESSNGPGYTCNCTGGYEGNPYVTNGCTDVDECQRKDEFPCYGGSSGNATIPDGCRPDDKFTLALKAVTGVSIGVFLPLVSCFSAHLWLQKKRLLRAKRRFFEQHGGLLLQQQLGSLASSGVTFKIFSEEEVRKATDGFAEARVLGRGGQGVVYKGVLADGSAVAVKRSRVMEEKQVSGFAREMLILSQINHRNVVKLLGCCLEVEAPILVYEYVPNGSLHGHIHTGDGGKKLVLPADARLRIAAEAADAVAYIQSSASPPILHRDVKTANILLDGEVNAKVSDFGASRVAPADGAAVAALVQGTLGYLLTCQLTGKSDVYSFAVVVLELLTGRKAFCAEDDREDGCLAFSFLAAAQAGQHREVMDGRVMAVVGLEVVDEAAELVAQCLSLSSEERPTMKEVANKLQTLTTRACSGGKNAGTKTNGVAHY</sequence>
<dbReference type="PANTHER" id="PTHR27005">
    <property type="entry name" value="WALL-ASSOCIATED RECEPTOR KINASE-LIKE 21"/>
    <property type="match status" value="1"/>
</dbReference>
<dbReference type="EMBL" id="CM003534">
    <property type="protein sequence ID" value="RCV36031.1"/>
    <property type="molecule type" value="Genomic_DNA"/>
</dbReference>
<dbReference type="AlphaFoldDB" id="A0A368S0V7"/>
<dbReference type="FunFam" id="3.30.200.20:FF:000043">
    <property type="entry name" value="Wall-associated receptor kinase 2"/>
    <property type="match status" value="1"/>
</dbReference>
<keyword evidence="3" id="KW-0808">Transferase</keyword>
<dbReference type="SUPFAM" id="SSF56112">
    <property type="entry name" value="Protein kinase-like (PK-like)"/>
    <property type="match status" value="1"/>
</dbReference>
<evidence type="ECO:0000256" key="3">
    <source>
        <dbReference type="ARBA" id="ARBA00022679"/>
    </source>
</evidence>
<evidence type="ECO:0000256" key="7">
    <source>
        <dbReference type="ARBA" id="ARBA00022777"/>
    </source>
</evidence>
<dbReference type="PANTHER" id="PTHR27005:SF57">
    <property type="entry name" value="OS08G0365500 PROTEIN"/>
    <property type="match status" value="1"/>
</dbReference>
<dbReference type="FunFam" id="1.10.510.10:FF:000084">
    <property type="entry name" value="Wall-associated receptor kinase 2"/>
    <property type="match status" value="1"/>
</dbReference>
<dbReference type="GO" id="GO:0007166">
    <property type="term" value="P:cell surface receptor signaling pathway"/>
    <property type="evidence" value="ECO:0007669"/>
    <property type="project" value="InterPro"/>
</dbReference>
<keyword evidence="6" id="KW-0547">Nucleotide-binding</keyword>
<feature type="domain" description="Protein kinase" evidence="13">
    <location>
        <begin position="417"/>
        <end position="687"/>
    </location>
</feature>
<keyword evidence="7" id="KW-0418">Kinase</keyword>
<evidence type="ECO:0000256" key="10">
    <source>
        <dbReference type="ARBA" id="ARBA00023136"/>
    </source>
</evidence>
<dbReference type="InterPro" id="IPR008271">
    <property type="entry name" value="Ser/Thr_kinase_AS"/>
</dbReference>
<keyword evidence="9 11" id="KW-1133">Transmembrane helix</keyword>
<feature type="transmembrane region" description="Helical" evidence="11">
    <location>
        <begin position="341"/>
        <end position="367"/>
    </location>
</feature>
<dbReference type="GO" id="GO:0005524">
    <property type="term" value="F:ATP binding"/>
    <property type="evidence" value="ECO:0007669"/>
    <property type="project" value="UniProtKB-KW"/>
</dbReference>
<proteinExistence type="predicted"/>
<evidence type="ECO:0000256" key="4">
    <source>
        <dbReference type="ARBA" id="ARBA00022692"/>
    </source>
</evidence>
<evidence type="ECO:0000259" key="13">
    <source>
        <dbReference type="PROSITE" id="PS50011"/>
    </source>
</evidence>
<dbReference type="OrthoDB" id="4062651at2759"/>
<accession>A0A368S0V7</accession>
<evidence type="ECO:0000256" key="5">
    <source>
        <dbReference type="ARBA" id="ARBA00022729"/>
    </source>
</evidence>
<keyword evidence="8" id="KW-0067">ATP-binding</keyword>
<dbReference type="Gene3D" id="3.30.200.20">
    <property type="entry name" value="Phosphorylase Kinase, domain 1"/>
    <property type="match status" value="1"/>
</dbReference>
<dbReference type="Pfam" id="PF00069">
    <property type="entry name" value="Pkinase"/>
    <property type="match status" value="1"/>
</dbReference>
<evidence type="ECO:0000256" key="11">
    <source>
        <dbReference type="SAM" id="Phobius"/>
    </source>
</evidence>
<dbReference type="PROSITE" id="PS50011">
    <property type="entry name" value="PROTEIN_KINASE_DOM"/>
    <property type="match status" value="1"/>
</dbReference>
<keyword evidence="10 11" id="KW-0472">Membrane</keyword>
<gene>
    <name evidence="14" type="ORF">SETIT_7G287200v2</name>
</gene>
<evidence type="ECO:0000256" key="12">
    <source>
        <dbReference type="SAM" id="SignalP"/>
    </source>
</evidence>
<comment type="subcellular location">
    <subcellularLocation>
        <location evidence="1">Membrane</location>
        <topology evidence="1">Single-pass type I membrane protein</topology>
    </subcellularLocation>
</comment>